<protein>
    <submittedName>
        <fullName evidence="1">Glutamine cyclotransferase</fullName>
    </submittedName>
</protein>
<dbReference type="Gene3D" id="2.130.10.10">
    <property type="entry name" value="YVTN repeat-like/Quinoprotein amine dehydrogenase"/>
    <property type="match status" value="1"/>
</dbReference>
<dbReference type="Proteomes" id="UP000619376">
    <property type="component" value="Unassembled WGS sequence"/>
</dbReference>
<proteinExistence type="predicted"/>
<organism evidence="1 2">
    <name type="scientific">Deinococcus metalli</name>
    <dbReference type="NCBI Taxonomy" id="1141878"/>
    <lineage>
        <taxon>Bacteria</taxon>
        <taxon>Thermotogati</taxon>
        <taxon>Deinococcota</taxon>
        <taxon>Deinococci</taxon>
        <taxon>Deinococcales</taxon>
        <taxon>Deinococcaceae</taxon>
        <taxon>Deinococcus</taxon>
    </lineage>
</organism>
<evidence type="ECO:0000313" key="2">
    <source>
        <dbReference type="Proteomes" id="UP000619376"/>
    </source>
</evidence>
<dbReference type="InterPro" id="IPR015943">
    <property type="entry name" value="WD40/YVTN_repeat-like_dom_sf"/>
</dbReference>
<accession>A0ABQ3JJ96</accession>
<dbReference type="SUPFAM" id="SSF50969">
    <property type="entry name" value="YVTN repeat-like/Quinoprotein amine dehydrogenase"/>
    <property type="match status" value="1"/>
</dbReference>
<gene>
    <name evidence="1" type="ORF">GCM10017781_07660</name>
</gene>
<sequence length="292" mass="31435">MESSPYHGAVRVSPALSLSFLLLASAARGQSDTPVTRTPVLMPTVVARYPHDRAAFTEGFQYLGSGVYAESTGIVGQSGVRRSVLKTGKVQVSAATPLATAFGEGVAVIGSTAYHLTWQDGVAFTFDAETLRETGQYRYTGEGWGLTTDGKQLIMSNGSPTLVWRDPKTFKVTRSVAVTDDGQPIKNLNELEYVQGSVYANVWLSDRIARIDPQSGKVTAWLDVSDITREASMQASRSGRPLTFDDVPNGIAYVPERGTLLITGKRWGTIFEVKVAGVKAETGVGGQGRVRR</sequence>
<dbReference type="Pfam" id="PF05096">
    <property type="entry name" value="Glu_cyclase_2"/>
    <property type="match status" value="1"/>
</dbReference>
<reference evidence="2" key="1">
    <citation type="journal article" date="2019" name="Int. J. Syst. Evol. Microbiol.">
        <title>The Global Catalogue of Microorganisms (GCM) 10K type strain sequencing project: providing services to taxonomists for standard genome sequencing and annotation.</title>
        <authorList>
            <consortium name="The Broad Institute Genomics Platform"/>
            <consortium name="The Broad Institute Genome Sequencing Center for Infectious Disease"/>
            <person name="Wu L."/>
            <person name="Ma J."/>
        </authorList>
    </citation>
    <scope>NUCLEOTIDE SEQUENCE [LARGE SCALE GENOMIC DNA]</scope>
    <source>
        <strain evidence="2">CGMCC 1.18437</strain>
    </source>
</reference>
<dbReference type="InterPro" id="IPR011044">
    <property type="entry name" value="Quino_amine_DH_bsu"/>
</dbReference>
<evidence type="ECO:0000313" key="1">
    <source>
        <dbReference type="EMBL" id="GHF33369.1"/>
    </source>
</evidence>
<dbReference type="PANTHER" id="PTHR31270:SF1">
    <property type="entry name" value="GLUTAMINYL-PEPTIDE CYCLOTRANSFERASE"/>
    <property type="match status" value="1"/>
</dbReference>
<dbReference type="InterPro" id="IPR007788">
    <property type="entry name" value="QCT"/>
</dbReference>
<keyword evidence="2" id="KW-1185">Reference proteome</keyword>
<dbReference type="PANTHER" id="PTHR31270">
    <property type="entry name" value="GLUTAMINYL-PEPTIDE CYCLOTRANSFERASE"/>
    <property type="match status" value="1"/>
</dbReference>
<comment type="caution">
    <text evidence="1">The sequence shown here is derived from an EMBL/GenBank/DDBJ whole genome shotgun (WGS) entry which is preliminary data.</text>
</comment>
<dbReference type="EMBL" id="BNAJ01000001">
    <property type="protein sequence ID" value="GHF33369.1"/>
    <property type="molecule type" value="Genomic_DNA"/>
</dbReference>
<name>A0ABQ3JJ96_9DEIO</name>